<evidence type="ECO:0000256" key="9">
    <source>
        <dbReference type="ARBA" id="ARBA00023136"/>
    </source>
</evidence>
<dbReference type="RefSeq" id="WP_089725194.1">
    <property type="nucleotide sequence ID" value="NZ_FNGI01000001.1"/>
</dbReference>
<dbReference type="GO" id="GO:0005886">
    <property type="term" value="C:plasma membrane"/>
    <property type="evidence" value="ECO:0007669"/>
    <property type="project" value="UniProtKB-SubCell"/>
</dbReference>
<dbReference type="Proteomes" id="UP000198654">
    <property type="component" value="Unassembled WGS sequence"/>
</dbReference>
<protein>
    <recommendedName>
        <fullName evidence="3">Flagellar FliJ protein</fullName>
    </recommendedName>
</protein>
<dbReference type="InterPro" id="IPR053716">
    <property type="entry name" value="Flag_assembly_chemotaxis_eff"/>
</dbReference>
<evidence type="ECO:0000256" key="7">
    <source>
        <dbReference type="ARBA" id="ARBA00022795"/>
    </source>
</evidence>
<dbReference type="Gene3D" id="1.10.287.1700">
    <property type="match status" value="1"/>
</dbReference>
<evidence type="ECO:0000313" key="13">
    <source>
        <dbReference type="Proteomes" id="UP000198654"/>
    </source>
</evidence>
<dbReference type="PIRSF" id="PIRSF019404">
    <property type="entry name" value="FliJ"/>
    <property type="match status" value="1"/>
</dbReference>
<evidence type="ECO:0000256" key="3">
    <source>
        <dbReference type="ARBA" id="ARBA00020392"/>
    </source>
</evidence>
<gene>
    <name evidence="12" type="ORF">SAMN05661010_00519</name>
</gene>
<keyword evidence="12" id="KW-0966">Cell projection</keyword>
<keyword evidence="6" id="KW-0145">Chemotaxis</keyword>
<dbReference type="InterPro" id="IPR018006">
    <property type="entry name" value="Flag_FliJ_proteobac"/>
</dbReference>
<dbReference type="GO" id="GO:0015031">
    <property type="term" value="P:protein transport"/>
    <property type="evidence" value="ECO:0007669"/>
    <property type="project" value="UniProtKB-KW"/>
</dbReference>
<accession>A0A1G9FUX6</accession>
<keyword evidence="4" id="KW-0813">Transport</keyword>
<evidence type="ECO:0000256" key="6">
    <source>
        <dbReference type="ARBA" id="ARBA00022500"/>
    </source>
</evidence>
<dbReference type="InterPro" id="IPR012823">
    <property type="entry name" value="Flagell_FliJ"/>
</dbReference>
<keyword evidence="10" id="KW-1006">Bacterial flagellum protein export</keyword>
<keyword evidence="12" id="KW-0282">Flagellum</keyword>
<comment type="subcellular location">
    <subcellularLocation>
        <location evidence="1">Cell membrane</location>
        <topology evidence="1">Peripheral membrane protein</topology>
        <orientation evidence="1">Cytoplasmic side</orientation>
    </subcellularLocation>
</comment>
<evidence type="ECO:0000256" key="11">
    <source>
        <dbReference type="SAM" id="MobiDB-lite"/>
    </source>
</evidence>
<proteinExistence type="inferred from homology"/>
<keyword evidence="13" id="KW-1185">Reference proteome</keyword>
<keyword evidence="12" id="KW-0969">Cilium</keyword>
<dbReference type="GO" id="GO:0071973">
    <property type="term" value="P:bacterial-type flagellum-dependent cell motility"/>
    <property type="evidence" value="ECO:0007669"/>
    <property type="project" value="InterPro"/>
</dbReference>
<dbReference type="EMBL" id="FNGI01000001">
    <property type="protein sequence ID" value="SDK92194.1"/>
    <property type="molecule type" value="Genomic_DNA"/>
</dbReference>
<organism evidence="12 13">
    <name type="scientific">Modicisalibacter muralis</name>
    <dbReference type="NCBI Taxonomy" id="119000"/>
    <lineage>
        <taxon>Bacteria</taxon>
        <taxon>Pseudomonadati</taxon>
        <taxon>Pseudomonadota</taxon>
        <taxon>Gammaproteobacteria</taxon>
        <taxon>Oceanospirillales</taxon>
        <taxon>Halomonadaceae</taxon>
        <taxon>Modicisalibacter</taxon>
    </lineage>
</organism>
<name>A0A1G9FUX6_9GAMM</name>
<reference evidence="12 13" key="1">
    <citation type="submission" date="2016-10" db="EMBL/GenBank/DDBJ databases">
        <authorList>
            <person name="de Groot N.N."/>
        </authorList>
    </citation>
    <scope>NUCLEOTIDE SEQUENCE [LARGE SCALE GENOMIC DNA]</scope>
    <source>
        <strain evidence="12 13">DSM 14789</strain>
    </source>
</reference>
<dbReference type="OrthoDB" id="6465096at2"/>
<evidence type="ECO:0000256" key="2">
    <source>
        <dbReference type="ARBA" id="ARBA00010004"/>
    </source>
</evidence>
<dbReference type="Pfam" id="PF02050">
    <property type="entry name" value="FliJ"/>
    <property type="match status" value="1"/>
</dbReference>
<dbReference type="GO" id="GO:0006935">
    <property type="term" value="P:chemotaxis"/>
    <property type="evidence" value="ECO:0007669"/>
    <property type="project" value="UniProtKB-KW"/>
</dbReference>
<evidence type="ECO:0000256" key="10">
    <source>
        <dbReference type="ARBA" id="ARBA00023225"/>
    </source>
</evidence>
<keyword evidence="8" id="KW-0653">Protein transport</keyword>
<dbReference type="STRING" id="119000.SAMN05661010_00519"/>
<dbReference type="PANTHER" id="PTHR38786:SF1">
    <property type="entry name" value="FLAGELLAR FLIJ PROTEIN"/>
    <property type="match status" value="1"/>
</dbReference>
<dbReference type="NCBIfam" id="TIGR02473">
    <property type="entry name" value="flagell_FliJ"/>
    <property type="match status" value="1"/>
</dbReference>
<evidence type="ECO:0000256" key="5">
    <source>
        <dbReference type="ARBA" id="ARBA00022475"/>
    </source>
</evidence>
<dbReference type="GO" id="GO:0044781">
    <property type="term" value="P:bacterial-type flagellum organization"/>
    <property type="evidence" value="ECO:0007669"/>
    <property type="project" value="UniProtKB-KW"/>
</dbReference>
<sequence length="156" mass="17858">MATSTPLDTLSQLTRDARDNASIELSGLLRARQDAVAQLETLTRYRHEYRQRLQSAMETGIGPDSWQNYQQFLTSLDNAIARARQTLVEREAGLAQGQQRWQVEQRKLCAYDTLASRRENAERQRTTRQEQRLADEMAAGVLRRRQANDSHSGSSH</sequence>
<evidence type="ECO:0000256" key="1">
    <source>
        <dbReference type="ARBA" id="ARBA00004413"/>
    </source>
</evidence>
<evidence type="ECO:0000256" key="4">
    <source>
        <dbReference type="ARBA" id="ARBA00022448"/>
    </source>
</evidence>
<dbReference type="InterPro" id="IPR052570">
    <property type="entry name" value="FliJ"/>
</dbReference>
<dbReference type="PANTHER" id="PTHR38786">
    <property type="entry name" value="FLAGELLAR FLIJ PROTEIN"/>
    <property type="match status" value="1"/>
</dbReference>
<keyword evidence="9" id="KW-0472">Membrane</keyword>
<dbReference type="GO" id="GO:0003774">
    <property type="term" value="F:cytoskeletal motor activity"/>
    <property type="evidence" value="ECO:0007669"/>
    <property type="project" value="InterPro"/>
</dbReference>
<keyword evidence="7" id="KW-1005">Bacterial flagellum biogenesis</keyword>
<keyword evidence="5" id="KW-1003">Cell membrane</keyword>
<evidence type="ECO:0000313" key="12">
    <source>
        <dbReference type="EMBL" id="SDK92194.1"/>
    </source>
</evidence>
<dbReference type="PRINTS" id="PR01004">
    <property type="entry name" value="FLGFLIJ"/>
</dbReference>
<dbReference type="GO" id="GO:0009288">
    <property type="term" value="C:bacterial-type flagellum"/>
    <property type="evidence" value="ECO:0007669"/>
    <property type="project" value="InterPro"/>
</dbReference>
<comment type="similarity">
    <text evidence="2">Belongs to the FliJ family.</text>
</comment>
<dbReference type="AlphaFoldDB" id="A0A1G9FUX6"/>
<evidence type="ECO:0000256" key="8">
    <source>
        <dbReference type="ARBA" id="ARBA00022927"/>
    </source>
</evidence>
<feature type="compositionally biased region" description="Basic and acidic residues" evidence="11">
    <location>
        <begin position="118"/>
        <end position="135"/>
    </location>
</feature>
<feature type="region of interest" description="Disordered" evidence="11">
    <location>
        <begin position="118"/>
        <end position="156"/>
    </location>
</feature>